<evidence type="ECO:0000256" key="6">
    <source>
        <dbReference type="PIRNR" id="PIRNR009415"/>
    </source>
</evidence>
<evidence type="ECO:0000313" key="9">
    <source>
        <dbReference type="EMBL" id="CAD8818350.1"/>
    </source>
</evidence>
<dbReference type="InterPro" id="IPR015871">
    <property type="entry name" value="TFIIA_gsu_C"/>
</dbReference>
<gene>
    <name evidence="9" type="ORF">TOLI1172_LOCUS2739</name>
</gene>
<reference evidence="9" key="1">
    <citation type="submission" date="2021-01" db="EMBL/GenBank/DDBJ databases">
        <authorList>
            <person name="Corre E."/>
            <person name="Pelletier E."/>
            <person name="Niang G."/>
            <person name="Scheremetjew M."/>
            <person name="Finn R."/>
            <person name="Kale V."/>
            <person name="Holt S."/>
            <person name="Cochrane G."/>
            <person name="Meng A."/>
            <person name="Brown T."/>
            <person name="Cohen L."/>
        </authorList>
    </citation>
    <scope>NUCLEOTIDE SEQUENCE</scope>
    <source>
        <strain evidence="9">CCMP3278</strain>
    </source>
</reference>
<dbReference type="Pfam" id="PF02268">
    <property type="entry name" value="TFIIA_gamma_N"/>
    <property type="match status" value="1"/>
</dbReference>
<evidence type="ECO:0000256" key="5">
    <source>
        <dbReference type="ARBA" id="ARBA00023242"/>
    </source>
</evidence>
<proteinExistence type="inferred from homology"/>
<dbReference type="InterPro" id="IPR003194">
    <property type="entry name" value="TFIIA_gsu"/>
</dbReference>
<dbReference type="GO" id="GO:0006367">
    <property type="term" value="P:transcription initiation at RNA polymerase II promoter"/>
    <property type="evidence" value="ECO:0007669"/>
    <property type="project" value="InterPro"/>
</dbReference>
<dbReference type="EMBL" id="HBFP01003887">
    <property type="protein sequence ID" value="CAD8818350.1"/>
    <property type="molecule type" value="Transcribed_RNA"/>
</dbReference>
<dbReference type="SUPFAM" id="SSF47396">
    <property type="entry name" value="Transcription factor IIA (TFIIA), alpha-helical domain"/>
    <property type="match status" value="1"/>
</dbReference>
<organism evidence="9">
    <name type="scientific">Timspurckia oligopyrenoides</name>
    <dbReference type="NCBI Taxonomy" id="708627"/>
    <lineage>
        <taxon>Eukaryota</taxon>
        <taxon>Rhodophyta</taxon>
        <taxon>Bangiophyceae</taxon>
        <taxon>Porphyridiales</taxon>
        <taxon>Porphyridiaceae</taxon>
        <taxon>Timspurckia</taxon>
    </lineage>
</organism>
<dbReference type="PIRSF" id="PIRSF009415">
    <property type="entry name" value="Hum_TFIIA_gamma"/>
    <property type="match status" value="1"/>
</dbReference>
<protein>
    <recommendedName>
        <fullName evidence="6">Transcription initiation factor IIA subunit 2</fullName>
    </recommendedName>
</protein>
<dbReference type="SUPFAM" id="SSF50784">
    <property type="entry name" value="Transcription factor IIA (TFIIA), beta-barrel domain"/>
    <property type="match status" value="1"/>
</dbReference>
<dbReference type="AlphaFoldDB" id="A0A7S0ZDF9"/>
<evidence type="ECO:0000259" key="8">
    <source>
        <dbReference type="Pfam" id="PF02751"/>
    </source>
</evidence>
<dbReference type="GO" id="GO:0005672">
    <property type="term" value="C:transcription factor TFIIA complex"/>
    <property type="evidence" value="ECO:0007669"/>
    <property type="project" value="InterPro"/>
</dbReference>
<evidence type="ECO:0000259" key="7">
    <source>
        <dbReference type="Pfam" id="PF02268"/>
    </source>
</evidence>
<feature type="domain" description="Transcription initiation factor IIA gamma subunit C-terminal" evidence="8">
    <location>
        <begin position="60"/>
        <end position="104"/>
    </location>
</feature>
<evidence type="ECO:0000256" key="2">
    <source>
        <dbReference type="ARBA" id="ARBA00007675"/>
    </source>
</evidence>
<comment type="function">
    <text evidence="6">TFIIA is a component of the transcription machinery of RNA polymerase II and plays an important role in transcriptional activation.</text>
</comment>
<keyword evidence="5 6" id="KW-0539">Nucleus</keyword>
<evidence type="ECO:0000256" key="3">
    <source>
        <dbReference type="ARBA" id="ARBA00023015"/>
    </source>
</evidence>
<feature type="domain" description="Transcription initiation factor IIA gamma subunit N-terminal" evidence="7">
    <location>
        <begin position="3"/>
        <end position="49"/>
    </location>
</feature>
<comment type="subcellular location">
    <subcellularLocation>
        <location evidence="1 6">Nucleus</location>
    </subcellularLocation>
</comment>
<accession>A0A7S0ZDF9</accession>
<dbReference type="Gene3D" id="1.10.287.190">
    <property type="entry name" value="Transcription factor IIA gamma subunit, alpha-helical domain"/>
    <property type="match status" value="1"/>
</dbReference>
<dbReference type="CDD" id="cd10014">
    <property type="entry name" value="TFIIA_gamma_C"/>
    <property type="match status" value="1"/>
</dbReference>
<dbReference type="InterPro" id="IPR009088">
    <property type="entry name" value="TFIIA_b-brl"/>
</dbReference>
<sequence>MSYYQHYRVSTVGIQLEDSLEDMLDSETLTEEQAEIIRNQFDKAISAALASQVKNKATLKGKLHHYRNCDNVWTFFLDSASIKIDANGENHIVDDKLKIIACDGRAAGTNTAKKKS</sequence>
<dbReference type="InterPro" id="IPR009083">
    <property type="entry name" value="TFIIA_a-hlx"/>
</dbReference>
<dbReference type="PANTHER" id="PTHR10966">
    <property type="entry name" value="TRANSCRIPTION INITIATION FACTOR IIA SUBUNIT 2"/>
    <property type="match status" value="1"/>
</dbReference>
<dbReference type="Pfam" id="PF02751">
    <property type="entry name" value="TFIIA_gamma_C"/>
    <property type="match status" value="1"/>
</dbReference>
<comment type="similarity">
    <text evidence="2 6">Belongs to the TFIIA subunit 2 family.</text>
</comment>
<keyword evidence="3 6" id="KW-0805">Transcription regulation</keyword>
<keyword evidence="4 6" id="KW-0804">Transcription</keyword>
<name>A0A7S0ZDF9_9RHOD</name>
<dbReference type="Gene3D" id="2.30.18.10">
    <property type="entry name" value="Transcription factor IIA (TFIIA), beta-barrel domain"/>
    <property type="match status" value="1"/>
</dbReference>
<evidence type="ECO:0000256" key="4">
    <source>
        <dbReference type="ARBA" id="ARBA00023163"/>
    </source>
</evidence>
<dbReference type="InterPro" id="IPR015872">
    <property type="entry name" value="TFIIA_gsu_N"/>
</dbReference>
<evidence type="ECO:0000256" key="1">
    <source>
        <dbReference type="ARBA" id="ARBA00004123"/>
    </source>
</evidence>